<protein>
    <recommendedName>
        <fullName evidence="4">Integrase</fullName>
    </recommendedName>
</protein>
<dbReference type="InterPro" id="IPR011010">
    <property type="entry name" value="DNA_brk_join_enz"/>
</dbReference>
<dbReference type="EMBL" id="CP018888">
    <property type="protein sequence ID" value="APT18040.1"/>
    <property type="molecule type" value="Genomic_DNA"/>
</dbReference>
<dbReference type="InterPro" id="IPR013762">
    <property type="entry name" value="Integrase-like_cat_sf"/>
</dbReference>
<dbReference type="GO" id="GO:0006310">
    <property type="term" value="P:DNA recombination"/>
    <property type="evidence" value="ECO:0007669"/>
    <property type="project" value="UniProtKB-KW"/>
</dbReference>
<evidence type="ECO:0008006" key="4">
    <source>
        <dbReference type="Google" id="ProtNLM"/>
    </source>
</evidence>
<dbReference type="SUPFAM" id="SSF56349">
    <property type="entry name" value="DNA breaking-rejoining enzymes"/>
    <property type="match status" value="1"/>
</dbReference>
<proteinExistence type="predicted"/>
<organism evidence="2 3">
    <name type="scientific">Amylolactobacillus amylophilus DSM 20533 = JCM 1125</name>
    <dbReference type="NCBI Taxonomy" id="1423721"/>
    <lineage>
        <taxon>Bacteria</taxon>
        <taxon>Bacillati</taxon>
        <taxon>Bacillota</taxon>
        <taxon>Bacilli</taxon>
        <taxon>Lactobacillales</taxon>
        <taxon>Lactobacillaceae</taxon>
        <taxon>Amylolactobacillus</taxon>
    </lineage>
</organism>
<name>A0A1L6XAN4_9LACO</name>
<dbReference type="Proteomes" id="UP000185499">
    <property type="component" value="Chromosome"/>
</dbReference>
<accession>A0A1L6XAN4</accession>
<dbReference type="Gene3D" id="1.10.443.10">
    <property type="entry name" value="Intergrase catalytic core"/>
    <property type="match status" value="1"/>
</dbReference>
<evidence type="ECO:0000256" key="1">
    <source>
        <dbReference type="ARBA" id="ARBA00023172"/>
    </source>
</evidence>
<evidence type="ECO:0000313" key="2">
    <source>
        <dbReference type="EMBL" id="APT18040.1"/>
    </source>
</evidence>
<dbReference type="KEGG" id="lah:LA20533_01370"/>
<reference evidence="2 3" key="1">
    <citation type="submission" date="2016-12" db="EMBL/GenBank/DDBJ databases">
        <title>The whole genome sequencing and assembly of Lactobacillus amylophilus DSM 20533T strain.</title>
        <authorList>
            <person name="Lee Y.-J."/>
            <person name="Yi H."/>
            <person name="Bahn Y.-S."/>
            <person name="Kim J.F."/>
            <person name="Lee D.-W."/>
        </authorList>
    </citation>
    <scope>NUCLEOTIDE SEQUENCE [LARGE SCALE GENOMIC DNA]</scope>
    <source>
        <strain evidence="2 3">DSM 20533</strain>
    </source>
</reference>
<keyword evidence="1" id="KW-0233">DNA recombination</keyword>
<dbReference type="OrthoDB" id="9803188at2"/>
<sequence length="49" mass="5758">MNIKALSKRLGHQNIQITLNKYAHILDEMDRQQNELVSQVLLDQYKAFS</sequence>
<dbReference type="GO" id="GO:0003677">
    <property type="term" value="F:DNA binding"/>
    <property type="evidence" value="ECO:0007669"/>
    <property type="project" value="InterPro"/>
</dbReference>
<dbReference type="AlphaFoldDB" id="A0A1L6XAN4"/>
<keyword evidence="3" id="KW-1185">Reference proteome</keyword>
<gene>
    <name evidence="2" type="ORF">LA20533_01370</name>
</gene>
<evidence type="ECO:0000313" key="3">
    <source>
        <dbReference type="Proteomes" id="UP000185499"/>
    </source>
</evidence>
<dbReference type="GO" id="GO:0015074">
    <property type="term" value="P:DNA integration"/>
    <property type="evidence" value="ECO:0007669"/>
    <property type="project" value="InterPro"/>
</dbReference>